<sequence length="471" mass="53574">LEPPETREAKARTLKHECYEPVTIQLTNTNQETVKALQGYVDDMEKVRKRMKEKMKLFPQHTYIQFDLPKEDPQSIEMLDLVRKAAFIPDIATGPVQAEKKRNEILNAIKLGKRERDEKFESELPKYKLTNAREDGSHKCAYCSSRTTVMWRIGPDGHGTLCNSCGIQWRRGEILKDAPAISAEEERKLVIERRERERAAETLELEKSEKEVKKYKKIDRPQHTSLFSPESLGPFAARLLQQRSREGRYLFSPIPHTLFQETPPKDKKSTKPKAIAPIVIQQQLNGPVESMPQVPVAPSPTMPTHALHPLLTPCELTQDESPVTNKQEQDTKPPPLSLYNAAGIPLPTLSIDFMGHSMFSHPNCGITLLDSHFSIRLSRDGSDPATIEIEKNDLQNADFEVVTEGEKPSLRDVLKMKVMPQEAKSIHAFDQMIPVSREHPIQIRFLEKLDPSGGAVVKRILQRWLVTVPQQ</sequence>
<evidence type="ECO:0000256" key="5">
    <source>
        <dbReference type="ARBA" id="ARBA00023163"/>
    </source>
</evidence>
<accession>A0A1C7N0T1</accession>
<dbReference type="SUPFAM" id="SSF57716">
    <property type="entry name" value="Glucocorticoid receptor-like (DNA-binding domain)"/>
    <property type="match status" value="1"/>
</dbReference>
<dbReference type="InterPro" id="IPR000679">
    <property type="entry name" value="Znf_GATA"/>
</dbReference>
<keyword evidence="5" id="KW-0804">Transcription</keyword>
<proteinExistence type="predicted"/>
<dbReference type="GO" id="GO:0006355">
    <property type="term" value="P:regulation of DNA-templated transcription"/>
    <property type="evidence" value="ECO:0007669"/>
    <property type="project" value="InterPro"/>
</dbReference>
<dbReference type="GO" id="GO:0043565">
    <property type="term" value="F:sequence-specific DNA binding"/>
    <property type="evidence" value="ECO:0007669"/>
    <property type="project" value="InterPro"/>
</dbReference>
<evidence type="ECO:0000313" key="10">
    <source>
        <dbReference type="Proteomes" id="UP000093000"/>
    </source>
</evidence>
<dbReference type="PROSITE" id="PS50114">
    <property type="entry name" value="GATA_ZN_FINGER_2"/>
    <property type="match status" value="1"/>
</dbReference>
<dbReference type="OrthoDB" id="2162994at2759"/>
<name>A0A1C7N0T1_9FUNG</name>
<dbReference type="EMBL" id="LUGH01000812">
    <property type="protein sequence ID" value="OBZ82682.1"/>
    <property type="molecule type" value="Genomic_DNA"/>
</dbReference>
<feature type="non-terminal residue" evidence="9">
    <location>
        <position position="1"/>
    </location>
</feature>
<keyword evidence="3" id="KW-0862">Zinc</keyword>
<dbReference type="STRING" id="101091.A0A1C7N0T1"/>
<comment type="caution">
    <text evidence="9">The sequence shown here is derived from an EMBL/GenBank/DDBJ whole genome shotgun (WGS) entry which is preliminary data.</text>
</comment>
<gene>
    <name evidence="9" type="ORF">A0J61_09265</name>
</gene>
<keyword evidence="7" id="KW-0175">Coiled coil</keyword>
<evidence type="ECO:0000256" key="7">
    <source>
        <dbReference type="SAM" id="Coils"/>
    </source>
</evidence>
<keyword evidence="2 6" id="KW-0863">Zinc-finger</keyword>
<dbReference type="AlphaFoldDB" id="A0A1C7N0T1"/>
<dbReference type="Gene3D" id="3.30.50.10">
    <property type="entry name" value="Erythroid Transcription Factor GATA-1, subunit A"/>
    <property type="match status" value="1"/>
</dbReference>
<keyword evidence="4" id="KW-0805">Transcription regulation</keyword>
<evidence type="ECO:0000256" key="1">
    <source>
        <dbReference type="ARBA" id="ARBA00022723"/>
    </source>
</evidence>
<keyword evidence="1" id="KW-0479">Metal-binding</keyword>
<keyword evidence="10" id="KW-1185">Reference proteome</keyword>
<protein>
    <recommendedName>
        <fullName evidence="8">GATA-type domain-containing protein</fullName>
    </recommendedName>
</protein>
<organism evidence="9 10">
    <name type="scientific">Choanephora cucurbitarum</name>
    <dbReference type="NCBI Taxonomy" id="101091"/>
    <lineage>
        <taxon>Eukaryota</taxon>
        <taxon>Fungi</taxon>
        <taxon>Fungi incertae sedis</taxon>
        <taxon>Mucoromycota</taxon>
        <taxon>Mucoromycotina</taxon>
        <taxon>Mucoromycetes</taxon>
        <taxon>Mucorales</taxon>
        <taxon>Mucorineae</taxon>
        <taxon>Choanephoraceae</taxon>
        <taxon>Choanephoroideae</taxon>
        <taxon>Choanephora</taxon>
    </lineage>
</organism>
<feature type="coiled-coil region" evidence="7">
    <location>
        <begin position="191"/>
        <end position="218"/>
    </location>
</feature>
<evidence type="ECO:0000256" key="4">
    <source>
        <dbReference type="ARBA" id="ARBA00023015"/>
    </source>
</evidence>
<evidence type="ECO:0000259" key="8">
    <source>
        <dbReference type="PROSITE" id="PS50114"/>
    </source>
</evidence>
<dbReference type="InterPro" id="IPR013088">
    <property type="entry name" value="Znf_NHR/GATA"/>
</dbReference>
<dbReference type="PANTHER" id="PTHR47172">
    <property type="entry name" value="OS01G0976800 PROTEIN"/>
    <property type="match status" value="1"/>
</dbReference>
<evidence type="ECO:0000256" key="6">
    <source>
        <dbReference type="PROSITE-ProRule" id="PRU00094"/>
    </source>
</evidence>
<dbReference type="CDD" id="cd00202">
    <property type="entry name" value="ZnF_GATA"/>
    <property type="match status" value="1"/>
</dbReference>
<reference evidence="9 10" key="1">
    <citation type="submission" date="2016-03" db="EMBL/GenBank/DDBJ databases">
        <title>Choanephora cucurbitarum.</title>
        <authorList>
            <person name="Min B."/>
            <person name="Park H."/>
            <person name="Park J.-H."/>
            <person name="Shin H.-D."/>
            <person name="Choi I.-G."/>
        </authorList>
    </citation>
    <scope>NUCLEOTIDE SEQUENCE [LARGE SCALE GENOMIC DNA]</scope>
    <source>
        <strain evidence="9 10">KUS-F28377</strain>
    </source>
</reference>
<dbReference type="SMART" id="SM00401">
    <property type="entry name" value="ZnF_GATA"/>
    <property type="match status" value="1"/>
</dbReference>
<feature type="domain" description="GATA-type" evidence="8">
    <location>
        <begin position="134"/>
        <end position="194"/>
    </location>
</feature>
<dbReference type="Pfam" id="PF00320">
    <property type="entry name" value="GATA"/>
    <property type="match status" value="1"/>
</dbReference>
<dbReference type="Proteomes" id="UP000093000">
    <property type="component" value="Unassembled WGS sequence"/>
</dbReference>
<evidence type="ECO:0000313" key="9">
    <source>
        <dbReference type="EMBL" id="OBZ82682.1"/>
    </source>
</evidence>
<evidence type="ECO:0000256" key="3">
    <source>
        <dbReference type="ARBA" id="ARBA00022833"/>
    </source>
</evidence>
<evidence type="ECO:0000256" key="2">
    <source>
        <dbReference type="ARBA" id="ARBA00022771"/>
    </source>
</evidence>
<dbReference type="InParanoid" id="A0A1C7N0T1"/>
<dbReference type="GO" id="GO:0008270">
    <property type="term" value="F:zinc ion binding"/>
    <property type="evidence" value="ECO:0007669"/>
    <property type="project" value="UniProtKB-KW"/>
</dbReference>
<dbReference type="PANTHER" id="PTHR47172:SF23">
    <property type="entry name" value="OS01G0343300 PROTEIN"/>
    <property type="match status" value="1"/>
</dbReference>